<name>A0A1X7V8B4_AMPQE</name>
<dbReference type="EnsemblMetazoa" id="XM_019994641.1">
    <property type="protein sequence ID" value="XP_019850200.1"/>
    <property type="gene ID" value="LOC109580982"/>
</dbReference>
<dbReference type="GO" id="GO:0072544">
    <property type="term" value="F:L-DOPA binding"/>
    <property type="evidence" value="ECO:0007669"/>
    <property type="project" value="InterPro"/>
</dbReference>
<feature type="transmembrane region" description="Helical" evidence="1">
    <location>
        <begin position="155"/>
        <end position="173"/>
    </location>
</feature>
<dbReference type="OMA" id="IWPATFC"/>
<feature type="transmembrane region" description="Helical" evidence="1">
    <location>
        <begin position="109"/>
        <end position="134"/>
    </location>
</feature>
<evidence type="ECO:0000313" key="3">
    <source>
        <dbReference type="Proteomes" id="UP000007879"/>
    </source>
</evidence>
<dbReference type="Proteomes" id="UP000007879">
    <property type="component" value="Unassembled WGS sequence"/>
</dbReference>
<dbReference type="GO" id="GO:0004930">
    <property type="term" value="F:G protein-coupled receptor activity"/>
    <property type="evidence" value="ECO:0007669"/>
    <property type="project" value="InterPro"/>
</dbReference>
<reference evidence="2" key="2">
    <citation type="submission" date="2017-05" db="UniProtKB">
        <authorList>
            <consortium name="EnsemblMetazoa"/>
        </authorList>
    </citation>
    <scope>IDENTIFICATION</scope>
</reference>
<dbReference type="SUPFAM" id="SSF81321">
    <property type="entry name" value="Family A G protein-coupled receptor-like"/>
    <property type="match status" value="1"/>
</dbReference>
<dbReference type="PRINTS" id="PR00965">
    <property type="entry name" value="OCULARALBNSM"/>
</dbReference>
<keyword evidence="1" id="KW-0812">Transmembrane</keyword>
<dbReference type="KEGG" id="aqu:109580982"/>
<organism evidence="2">
    <name type="scientific">Amphimedon queenslandica</name>
    <name type="common">Sponge</name>
    <dbReference type="NCBI Taxonomy" id="400682"/>
    <lineage>
        <taxon>Eukaryota</taxon>
        <taxon>Metazoa</taxon>
        <taxon>Porifera</taxon>
        <taxon>Demospongiae</taxon>
        <taxon>Heteroscleromorpha</taxon>
        <taxon>Haplosclerida</taxon>
        <taxon>Niphatidae</taxon>
        <taxon>Amphimedon</taxon>
    </lineage>
</organism>
<evidence type="ECO:0000256" key="1">
    <source>
        <dbReference type="SAM" id="Phobius"/>
    </source>
</evidence>
<dbReference type="OrthoDB" id="10069455at2759"/>
<keyword evidence="1" id="KW-1133">Transmembrane helix</keyword>
<dbReference type="EnsemblMetazoa" id="Aqu2.1.36246_001">
    <property type="protein sequence ID" value="Aqu2.1.36246_001"/>
    <property type="gene ID" value="Aqu2.1.36246"/>
</dbReference>
<keyword evidence="1" id="KW-0472">Membrane</keyword>
<dbReference type="Pfam" id="PF02101">
    <property type="entry name" value="Ocular_alb"/>
    <property type="match status" value="1"/>
</dbReference>
<dbReference type="STRING" id="400682.A0A1X7V8B4"/>
<evidence type="ECO:0008006" key="4">
    <source>
        <dbReference type="Google" id="ProtNLM"/>
    </source>
</evidence>
<feature type="transmembrane region" description="Helical" evidence="1">
    <location>
        <begin position="185"/>
        <end position="210"/>
    </location>
</feature>
<feature type="transmembrane region" description="Helical" evidence="1">
    <location>
        <begin position="239"/>
        <end position="266"/>
    </location>
</feature>
<reference evidence="3" key="1">
    <citation type="journal article" date="2010" name="Nature">
        <title>The Amphimedon queenslandica genome and the evolution of animal complexity.</title>
        <authorList>
            <person name="Srivastava M."/>
            <person name="Simakov O."/>
            <person name="Chapman J."/>
            <person name="Fahey B."/>
            <person name="Gauthier M.E."/>
            <person name="Mitros T."/>
            <person name="Richards G.S."/>
            <person name="Conaco C."/>
            <person name="Dacre M."/>
            <person name="Hellsten U."/>
            <person name="Larroux C."/>
            <person name="Putnam N.H."/>
            <person name="Stanke M."/>
            <person name="Adamska M."/>
            <person name="Darling A."/>
            <person name="Degnan S.M."/>
            <person name="Oakley T.H."/>
            <person name="Plachetzki D.C."/>
            <person name="Zhai Y."/>
            <person name="Adamski M."/>
            <person name="Calcino A."/>
            <person name="Cummins S.F."/>
            <person name="Goodstein D.M."/>
            <person name="Harris C."/>
            <person name="Jackson D.J."/>
            <person name="Leys S.P."/>
            <person name="Shu S."/>
            <person name="Woodcroft B.J."/>
            <person name="Vervoort M."/>
            <person name="Kosik K.S."/>
            <person name="Manning G."/>
            <person name="Degnan B.M."/>
            <person name="Rokhsar D.S."/>
        </authorList>
    </citation>
    <scope>NUCLEOTIDE SEQUENCE [LARGE SCALE GENOMIC DNA]</scope>
</reference>
<evidence type="ECO:0000313" key="2">
    <source>
        <dbReference type="EnsemblMetazoa" id="Aqu2.1.36246_001"/>
    </source>
</evidence>
<dbReference type="GO" id="GO:0035240">
    <property type="term" value="F:dopamine binding"/>
    <property type="evidence" value="ECO:0007669"/>
    <property type="project" value="InterPro"/>
</dbReference>
<dbReference type="InterPro" id="IPR001414">
    <property type="entry name" value="GPR143"/>
</dbReference>
<dbReference type="Gene3D" id="1.20.1070.10">
    <property type="entry name" value="Rhodopsin 7-helix transmembrane proteins"/>
    <property type="match status" value="1"/>
</dbReference>
<keyword evidence="3" id="KW-1185">Reference proteome</keyword>
<feature type="transmembrane region" description="Helical" evidence="1">
    <location>
        <begin position="25"/>
        <end position="46"/>
    </location>
</feature>
<sequence>MASPHASSFMCLPFDSMREVSDAYITYYGVCLGSGCIGTLGSMLFLYQVLRGAAAKSTSKTQKNILINLAFADLLADIGVIGRSLYYMVYWRDHDLTKIDLRDRLPQAITGAFTESWVVFWYLASYFWTFFFAVDIYTAKHKGRWRLWCSHMVTWLYCSLLAATGTLALWACAPPLECAVDKYCIVGHFLCTFGPILIFLVSLPVFYFSILKKIIDEFKDDGHALEVREREKKQAKKKILLFIIVFYFCWLVNVVDGFILVIYHLVEKGALAPSVRQTFLYKPAYIYTVWIIEAAVNPLQGLLNAIAYGNACQSVHECYVQVKAKLTASLSHQASFSGEHIEVDFREGRGSVWTTQRKRVLSC</sequence>
<dbReference type="GO" id="GO:0072545">
    <property type="term" value="F:L-tyrosine binding"/>
    <property type="evidence" value="ECO:0007669"/>
    <property type="project" value="InterPro"/>
</dbReference>
<dbReference type="AlphaFoldDB" id="A0A1X7V8B4"/>
<dbReference type="InParanoid" id="A0A1X7V8B4"/>
<dbReference type="GO" id="GO:0016020">
    <property type="term" value="C:membrane"/>
    <property type="evidence" value="ECO:0007669"/>
    <property type="project" value="InterPro"/>
</dbReference>
<feature type="transmembrane region" description="Helical" evidence="1">
    <location>
        <begin position="66"/>
        <end position="89"/>
    </location>
</feature>
<dbReference type="eggNOG" id="ENOG502QQII">
    <property type="taxonomic scope" value="Eukaryota"/>
</dbReference>
<gene>
    <name evidence="2" type="primary">109580982</name>
</gene>
<accession>A0A1X7V8B4</accession>
<dbReference type="PANTHER" id="PTHR15177:SF2">
    <property type="entry name" value="G-PROTEIN COUPLED RECEPTOR 143"/>
    <property type="match status" value="1"/>
</dbReference>
<protein>
    <recommendedName>
        <fullName evidence="4">G-protein coupled receptors family 1 profile domain-containing protein</fullName>
    </recommendedName>
</protein>
<dbReference type="PANTHER" id="PTHR15177">
    <property type="entry name" value="G-PROTEIN COUPLED RECEPTOR 143"/>
    <property type="match status" value="1"/>
</dbReference>
<proteinExistence type="predicted"/>